<dbReference type="Pfam" id="PF13489">
    <property type="entry name" value="Methyltransf_23"/>
    <property type="match status" value="1"/>
</dbReference>
<proteinExistence type="predicted"/>
<dbReference type="PANTHER" id="PTHR43591">
    <property type="entry name" value="METHYLTRANSFERASE"/>
    <property type="match status" value="1"/>
</dbReference>
<feature type="compositionally biased region" description="Low complexity" evidence="1">
    <location>
        <begin position="216"/>
        <end position="245"/>
    </location>
</feature>
<keyword evidence="3" id="KW-1185">Reference proteome</keyword>
<dbReference type="Proteomes" id="UP001149079">
    <property type="component" value="Unassembled WGS sequence"/>
</dbReference>
<evidence type="ECO:0000313" key="2">
    <source>
        <dbReference type="EMBL" id="KAJ5124551.1"/>
    </source>
</evidence>
<dbReference type="PANTHER" id="PTHR43591:SF31">
    <property type="entry name" value="LAEA-LIKE, PUTATIVE (AFU_ORTHOLOGUE AFUA_8G01930)-RELATED"/>
    <property type="match status" value="1"/>
</dbReference>
<feature type="region of interest" description="Disordered" evidence="1">
    <location>
        <begin position="121"/>
        <end position="166"/>
    </location>
</feature>
<dbReference type="SUPFAM" id="SSF53335">
    <property type="entry name" value="S-adenosyl-L-methionine-dependent methyltransferases"/>
    <property type="match status" value="1"/>
</dbReference>
<evidence type="ECO:0000313" key="3">
    <source>
        <dbReference type="Proteomes" id="UP001149079"/>
    </source>
</evidence>
<evidence type="ECO:0000256" key="1">
    <source>
        <dbReference type="SAM" id="MobiDB-lite"/>
    </source>
</evidence>
<reference evidence="2" key="2">
    <citation type="journal article" date="2023" name="IMA Fungus">
        <title>Comparative genomic study of the Penicillium genus elucidates a diverse pangenome and 15 lateral gene transfer events.</title>
        <authorList>
            <person name="Petersen C."/>
            <person name="Sorensen T."/>
            <person name="Nielsen M.R."/>
            <person name="Sondergaard T.E."/>
            <person name="Sorensen J.L."/>
            <person name="Fitzpatrick D.A."/>
            <person name="Frisvad J.C."/>
            <person name="Nielsen K.L."/>
        </authorList>
    </citation>
    <scope>NUCLEOTIDE SEQUENCE</scope>
    <source>
        <strain evidence="2">IBT 22155</strain>
    </source>
</reference>
<dbReference type="CDD" id="cd02440">
    <property type="entry name" value="AdoMet_MTases"/>
    <property type="match status" value="1"/>
</dbReference>
<comment type="caution">
    <text evidence="2">The sequence shown here is derived from an EMBL/GenBank/DDBJ whole genome shotgun (WGS) entry which is preliminary data.</text>
</comment>
<dbReference type="EMBL" id="JAPQKL010000006">
    <property type="protein sequence ID" value="KAJ5124551.1"/>
    <property type="molecule type" value="Genomic_DNA"/>
</dbReference>
<organism evidence="2 3">
    <name type="scientific">Penicillium bovifimosum</name>
    <dbReference type="NCBI Taxonomy" id="126998"/>
    <lineage>
        <taxon>Eukaryota</taxon>
        <taxon>Fungi</taxon>
        <taxon>Dikarya</taxon>
        <taxon>Ascomycota</taxon>
        <taxon>Pezizomycotina</taxon>
        <taxon>Eurotiomycetes</taxon>
        <taxon>Eurotiomycetidae</taxon>
        <taxon>Eurotiales</taxon>
        <taxon>Aspergillaceae</taxon>
        <taxon>Penicillium</taxon>
    </lineage>
</organism>
<feature type="compositionally biased region" description="Polar residues" evidence="1">
    <location>
        <begin position="185"/>
        <end position="215"/>
    </location>
</feature>
<dbReference type="AlphaFoldDB" id="A0A9W9GMT9"/>
<dbReference type="GO" id="GO:0008168">
    <property type="term" value="F:methyltransferase activity"/>
    <property type="evidence" value="ECO:0007669"/>
    <property type="project" value="TreeGrafter"/>
</dbReference>
<gene>
    <name evidence="2" type="ORF">N7515_008376</name>
</gene>
<feature type="region of interest" description="Disordered" evidence="1">
    <location>
        <begin position="185"/>
        <end position="253"/>
    </location>
</feature>
<dbReference type="InterPro" id="IPR029063">
    <property type="entry name" value="SAM-dependent_MTases_sf"/>
</dbReference>
<name>A0A9W9GMT9_9EURO</name>
<sequence>MLGFLCIYPMCDDRRRNTRTDLGTDLLSSPDPVLTRNPDPSKGLPTPSDYGSKTAQRMISDLPPEAGHVSLPSLCIPSSCIPAKRSFHEMESGKRECLGGWQSLPAISYPGSMVQLSTSLETPASPFEGPEVGAGVQDKGNGRPRSPVLAPVPESSKDHGEEEPSQLRAASILPALELEILPFTGNRSESESVPASMESTSSAPAVESTTFDLTTPESLPLNSLSPDSDNNEDASSAASTANDSDSVFDESDSTSNYTASLLSDVKNYTYENGRRYHSYREGLYVLPNDEPEQDRQDLLHHVRNLVLNGRLFKAPLEPNIQRALDIGTGTGIWAIDFADSYPSAEVTGTDLSPIQPSWVPPNLRFVVDDAESPWLYSPSRPFDFIHARDLGGAIADWPRLMRQSYEHLRPGGWIELQEFEVMLKSDDDSIRLAPALCEFLDRLTQASEAFHRPMNIAEGHRQRLVEAGFEDVRDEVYKVPSSVWARDPVQKEIGRYNQCSLLMAVESYSLALFTRVLGWSNNDTQVFLAGVRRDLKNPAVHTYCNLHVVYGRKPSQYEPV</sequence>
<dbReference type="GeneID" id="81408290"/>
<feature type="region of interest" description="Disordered" evidence="1">
    <location>
        <begin position="20"/>
        <end position="54"/>
    </location>
</feature>
<reference evidence="2" key="1">
    <citation type="submission" date="2022-11" db="EMBL/GenBank/DDBJ databases">
        <authorList>
            <person name="Petersen C."/>
        </authorList>
    </citation>
    <scope>NUCLEOTIDE SEQUENCE</scope>
    <source>
        <strain evidence="2">IBT 22155</strain>
    </source>
</reference>
<dbReference type="Gene3D" id="3.40.50.150">
    <property type="entry name" value="Vaccinia Virus protein VP39"/>
    <property type="match status" value="1"/>
</dbReference>
<dbReference type="OrthoDB" id="2013972at2759"/>
<protein>
    <submittedName>
        <fullName evidence="2">Uncharacterized protein</fullName>
    </submittedName>
</protein>
<accession>A0A9W9GMT9</accession>
<dbReference type="RefSeq" id="XP_056518950.1">
    <property type="nucleotide sequence ID" value="XM_056669120.1"/>
</dbReference>